<feature type="domain" description="ABTB2/3 histone-like" evidence="4">
    <location>
        <begin position="91"/>
        <end position="226"/>
    </location>
</feature>
<evidence type="ECO:0000313" key="5">
    <source>
        <dbReference type="EnsemblMetazoa" id="XP_030845296"/>
    </source>
</evidence>
<feature type="compositionally biased region" description="Polar residues" evidence="3">
    <location>
        <begin position="1"/>
        <end position="17"/>
    </location>
</feature>
<dbReference type="CDD" id="cd22913">
    <property type="entry name" value="HFD_ABTB2-like"/>
    <property type="match status" value="1"/>
</dbReference>
<protein>
    <recommendedName>
        <fullName evidence="4">ABTB2/3 histone-like domain-containing protein</fullName>
    </recommendedName>
</protein>
<sequence length="308" mass="34316">MAGLGTVTTAFQRTSIDSPTSNTSSATMSTSMSHSTHSRTNSASSHSHYGNGTLDWDGSKHGSVDTLNISIPDEFDVAERYSRLVELQKVPWNEQLIGRVLRNSEKVCQLVDRIPQSVVQRLSFLMQRPFVRVVREVKRLSIVYAKCTKHEIQTAVKLVMSPSLADACMNAAVKALSLYQMSSEQMRRGKTARAGLTFRIGRFFRWLVEARISSRVDDHAALYLAASMEALTSELFFRACAPYFEKTDGELTQAVLDYGIANEAELWGMLQPYEHLICGRNSSDMKNRQHNPSPAKKFQAAVGELAGE</sequence>
<dbReference type="PANTHER" id="PTHR46071:SF2">
    <property type="entry name" value="ANKYRIN REPEAT AND BTB_POZ DOMAIN-CONTAINING PROTEIN 2-LIKE PROTEIN"/>
    <property type="match status" value="1"/>
</dbReference>
<dbReference type="GO" id="GO:0000786">
    <property type="term" value="C:nucleosome"/>
    <property type="evidence" value="ECO:0007669"/>
    <property type="project" value="InterPro"/>
</dbReference>
<dbReference type="GeneID" id="115925485"/>
<evidence type="ECO:0000259" key="4">
    <source>
        <dbReference type="Pfam" id="PF26281"/>
    </source>
</evidence>
<proteinExistence type="predicted"/>
<dbReference type="InterPro" id="IPR009072">
    <property type="entry name" value="Histone-fold"/>
</dbReference>
<feature type="region of interest" description="Disordered" evidence="3">
    <location>
        <begin position="1"/>
        <end position="47"/>
    </location>
</feature>
<dbReference type="GO" id="GO:0003677">
    <property type="term" value="F:DNA binding"/>
    <property type="evidence" value="ECO:0007669"/>
    <property type="project" value="InterPro"/>
</dbReference>
<dbReference type="PRINTS" id="PR00620">
    <property type="entry name" value="HISTONEH2A"/>
</dbReference>
<keyword evidence="2" id="KW-0040">ANK repeat</keyword>
<evidence type="ECO:0000256" key="2">
    <source>
        <dbReference type="ARBA" id="ARBA00023043"/>
    </source>
</evidence>
<name>A0A7M7T0P1_STRPU</name>
<accession>A0A7M7T0P1</accession>
<dbReference type="Proteomes" id="UP000007110">
    <property type="component" value="Unassembled WGS sequence"/>
</dbReference>
<dbReference type="SUPFAM" id="SSF47113">
    <property type="entry name" value="Histone-fold"/>
    <property type="match status" value="2"/>
</dbReference>
<dbReference type="GO" id="GO:0046982">
    <property type="term" value="F:protein heterodimerization activity"/>
    <property type="evidence" value="ECO:0007669"/>
    <property type="project" value="InterPro"/>
</dbReference>
<dbReference type="EnsemblMetazoa" id="XM_030989436">
    <property type="protein sequence ID" value="XP_030845296"/>
    <property type="gene ID" value="LOC115925485"/>
</dbReference>
<dbReference type="AlphaFoldDB" id="A0A7M7T0P1"/>
<evidence type="ECO:0000256" key="3">
    <source>
        <dbReference type="SAM" id="MobiDB-lite"/>
    </source>
</evidence>
<feature type="compositionally biased region" description="Low complexity" evidence="3">
    <location>
        <begin position="18"/>
        <end position="42"/>
    </location>
</feature>
<dbReference type="Pfam" id="PF26281">
    <property type="entry name" value="Histone_ABTB"/>
    <property type="match status" value="1"/>
</dbReference>
<dbReference type="RefSeq" id="XP_030845296.1">
    <property type="nucleotide sequence ID" value="XM_030989436.1"/>
</dbReference>
<dbReference type="KEGG" id="spu:115925485"/>
<reference evidence="5" key="2">
    <citation type="submission" date="2021-01" db="UniProtKB">
        <authorList>
            <consortium name="EnsemblMetazoa"/>
        </authorList>
    </citation>
    <scope>IDENTIFICATION</scope>
</reference>
<keyword evidence="1" id="KW-0677">Repeat</keyword>
<organism evidence="5 6">
    <name type="scientific">Strongylocentrotus purpuratus</name>
    <name type="common">Purple sea urchin</name>
    <dbReference type="NCBI Taxonomy" id="7668"/>
    <lineage>
        <taxon>Eukaryota</taxon>
        <taxon>Metazoa</taxon>
        <taxon>Echinodermata</taxon>
        <taxon>Eleutherozoa</taxon>
        <taxon>Echinozoa</taxon>
        <taxon>Echinoidea</taxon>
        <taxon>Euechinoidea</taxon>
        <taxon>Echinacea</taxon>
        <taxon>Camarodonta</taxon>
        <taxon>Echinidea</taxon>
        <taxon>Strongylocentrotidae</taxon>
        <taxon>Strongylocentrotus</taxon>
    </lineage>
</organism>
<dbReference type="OMA" id="ADMLECR"/>
<dbReference type="InterPro" id="IPR052089">
    <property type="entry name" value="Ankyrin-BTB/POZ_domain"/>
</dbReference>
<keyword evidence="6" id="KW-1185">Reference proteome</keyword>
<dbReference type="FunFam" id="1.10.20.10:FF:000057">
    <property type="entry name" value="ankyrin repeat and BTB/POZ domain-containing protein 2"/>
    <property type="match status" value="1"/>
</dbReference>
<evidence type="ECO:0000313" key="6">
    <source>
        <dbReference type="Proteomes" id="UP000007110"/>
    </source>
</evidence>
<reference evidence="6" key="1">
    <citation type="submission" date="2015-02" db="EMBL/GenBank/DDBJ databases">
        <title>Genome sequencing for Strongylocentrotus purpuratus.</title>
        <authorList>
            <person name="Murali S."/>
            <person name="Liu Y."/>
            <person name="Vee V."/>
            <person name="English A."/>
            <person name="Wang M."/>
            <person name="Skinner E."/>
            <person name="Han Y."/>
            <person name="Muzny D.M."/>
            <person name="Worley K.C."/>
            <person name="Gibbs R.A."/>
        </authorList>
    </citation>
    <scope>NUCLEOTIDE SEQUENCE</scope>
</reference>
<dbReference type="InParanoid" id="A0A7M7T0P1"/>
<evidence type="ECO:0000256" key="1">
    <source>
        <dbReference type="ARBA" id="ARBA00022737"/>
    </source>
</evidence>
<dbReference type="PANTHER" id="PTHR46071">
    <property type="entry name" value="ANKYRIN REPEAT AND BTB/POZ DOMAIN-CONTAINING"/>
    <property type="match status" value="1"/>
</dbReference>
<dbReference type="InterPro" id="IPR002119">
    <property type="entry name" value="Histone_H2A"/>
</dbReference>
<dbReference type="OrthoDB" id="2316821at2759"/>
<dbReference type="Gene3D" id="1.10.20.10">
    <property type="entry name" value="Histone, subunit A"/>
    <property type="match status" value="1"/>
</dbReference>
<dbReference type="InterPro" id="IPR059008">
    <property type="entry name" value="ABTB2/3_histone"/>
</dbReference>
<dbReference type="GO" id="GO:0030527">
    <property type="term" value="F:structural constituent of chromatin"/>
    <property type="evidence" value="ECO:0007669"/>
    <property type="project" value="InterPro"/>
</dbReference>